<dbReference type="PROSITE" id="PS51007">
    <property type="entry name" value="CYTC"/>
    <property type="match status" value="2"/>
</dbReference>
<evidence type="ECO:0000313" key="12">
    <source>
        <dbReference type="EMBL" id="TXS93996.1"/>
    </source>
</evidence>
<feature type="domain" description="Cytochrome c" evidence="11">
    <location>
        <begin position="23"/>
        <end position="110"/>
    </location>
</feature>
<dbReference type="PIRSF" id="PIRSF000005">
    <property type="entry name" value="Cytochrome_c4"/>
    <property type="match status" value="1"/>
</dbReference>
<dbReference type="PANTHER" id="PTHR33751">
    <property type="entry name" value="CBB3-TYPE CYTOCHROME C OXIDASE SUBUNIT FIXP"/>
    <property type="match status" value="1"/>
</dbReference>
<dbReference type="SUPFAM" id="SSF46626">
    <property type="entry name" value="Cytochrome c"/>
    <property type="match status" value="2"/>
</dbReference>
<protein>
    <submittedName>
        <fullName evidence="12">C-type cytochrome</fullName>
    </submittedName>
</protein>
<keyword evidence="13" id="KW-1185">Reference proteome</keyword>
<dbReference type="AlphaFoldDB" id="A0A5C8ZZR7"/>
<dbReference type="PANTHER" id="PTHR33751:SF9">
    <property type="entry name" value="CYTOCHROME C4"/>
    <property type="match status" value="1"/>
</dbReference>
<evidence type="ECO:0000256" key="9">
    <source>
        <dbReference type="PIRSR" id="PIRSR000005-2"/>
    </source>
</evidence>
<dbReference type="RefSeq" id="WP_148068338.1">
    <property type="nucleotide sequence ID" value="NZ_VRZA01000003.1"/>
</dbReference>
<evidence type="ECO:0000256" key="4">
    <source>
        <dbReference type="ARBA" id="ARBA00022723"/>
    </source>
</evidence>
<feature type="binding site" description="axial binding residue" evidence="9">
    <location>
        <position position="137"/>
    </location>
    <ligand>
        <name>heme c</name>
        <dbReference type="ChEBI" id="CHEBI:61717"/>
        <label>2</label>
    </ligand>
    <ligandPart>
        <name>Fe</name>
        <dbReference type="ChEBI" id="CHEBI:18248"/>
    </ligandPart>
</feature>
<accession>A0A5C8ZZR7</accession>
<evidence type="ECO:0000256" key="8">
    <source>
        <dbReference type="PIRSR" id="PIRSR000005-1"/>
    </source>
</evidence>
<sequence length="212" mass="22193">MRWLIPGLLGALVLVARPALAEADLERGKALYATCATCHGADAGGNVALQAPRLNHLREVYLVEQLGKFRSGLRGAEGASVQARQMAPMAATLPDEQALLDVAFYIASLDSAVPEGTVEGDVAMGADYYNQFCGACHGPTAEGNVALNSPALAGSDDWYLMAQLKAFRDGSRGAVAGDRTGRQMRAMAAVLPSEQALADVIAFIQSQAEASE</sequence>
<comment type="subcellular location">
    <subcellularLocation>
        <location evidence="1">Periplasm</location>
    </subcellularLocation>
</comment>
<feature type="binding site" description="covalent" evidence="8">
    <location>
        <position position="38"/>
    </location>
    <ligand>
        <name>heme c</name>
        <dbReference type="ChEBI" id="CHEBI:61717"/>
        <label>1</label>
    </ligand>
</feature>
<keyword evidence="3 8" id="KW-0349">Heme</keyword>
<dbReference type="GO" id="GO:0005506">
    <property type="term" value="F:iron ion binding"/>
    <property type="evidence" value="ECO:0007669"/>
    <property type="project" value="InterPro"/>
</dbReference>
<dbReference type="InterPro" id="IPR036909">
    <property type="entry name" value="Cyt_c-like_dom_sf"/>
</dbReference>
<feature type="binding site" description="axial binding residue" evidence="9">
    <location>
        <position position="39"/>
    </location>
    <ligand>
        <name>heme c</name>
        <dbReference type="ChEBI" id="CHEBI:61717"/>
        <label>1</label>
    </ligand>
    <ligandPart>
        <name>Fe</name>
        <dbReference type="ChEBI" id="CHEBI:18248"/>
    </ligandPart>
</feature>
<dbReference type="EMBL" id="VRZA01000003">
    <property type="protein sequence ID" value="TXS93996.1"/>
    <property type="molecule type" value="Genomic_DNA"/>
</dbReference>
<gene>
    <name evidence="12" type="ORF">FV139_10260</name>
</gene>
<dbReference type="InterPro" id="IPR009056">
    <property type="entry name" value="Cyt_c-like_dom"/>
</dbReference>
<comment type="PTM">
    <text evidence="8">Binds 2 heme c groups covalently per subunit.</text>
</comment>
<comment type="caution">
    <text evidence="12">The sequence shown here is derived from an EMBL/GenBank/DDBJ whole genome shotgun (WGS) entry which is preliminary data.</text>
</comment>
<dbReference type="Proteomes" id="UP000321039">
    <property type="component" value="Unassembled WGS sequence"/>
</dbReference>
<keyword evidence="5" id="KW-0574">Periplasm</keyword>
<proteinExistence type="predicted"/>
<evidence type="ECO:0000256" key="7">
    <source>
        <dbReference type="ARBA" id="ARBA00023004"/>
    </source>
</evidence>
<dbReference type="Gene3D" id="1.10.760.10">
    <property type="entry name" value="Cytochrome c-like domain"/>
    <property type="match status" value="2"/>
</dbReference>
<feature type="binding site" description="axial binding residue" evidence="9">
    <location>
        <position position="184"/>
    </location>
    <ligand>
        <name>heme c</name>
        <dbReference type="ChEBI" id="CHEBI:61717"/>
        <label>2</label>
    </ligand>
    <ligandPart>
        <name>Fe</name>
        <dbReference type="ChEBI" id="CHEBI:18248"/>
    </ligandPart>
</feature>
<dbReference type="InterPro" id="IPR050597">
    <property type="entry name" value="Cytochrome_c_Oxidase_Subunit"/>
</dbReference>
<evidence type="ECO:0000313" key="13">
    <source>
        <dbReference type="Proteomes" id="UP000321039"/>
    </source>
</evidence>
<keyword evidence="4 9" id="KW-0479">Metal-binding</keyword>
<dbReference type="GO" id="GO:0042597">
    <property type="term" value="C:periplasmic space"/>
    <property type="evidence" value="ECO:0007669"/>
    <property type="project" value="UniProtKB-SubCell"/>
</dbReference>
<evidence type="ECO:0000256" key="1">
    <source>
        <dbReference type="ARBA" id="ARBA00004418"/>
    </source>
</evidence>
<dbReference type="GO" id="GO:0009055">
    <property type="term" value="F:electron transfer activity"/>
    <property type="evidence" value="ECO:0007669"/>
    <property type="project" value="InterPro"/>
</dbReference>
<dbReference type="GO" id="GO:0020037">
    <property type="term" value="F:heme binding"/>
    <property type="evidence" value="ECO:0007669"/>
    <property type="project" value="InterPro"/>
</dbReference>
<feature type="binding site" description="covalent" evidence="8">
    <location>
        <position position="136"/>
    </location>
    <ligand>
        <name>heme c</name>
        <dbReference type="ChEBI" id="CHEBI:61717"/>
        <label>2</label>
    </ligand>
</feature>
<keyword evidence="2" id="KW-0813">Transport</keyword>
<evidence type="ECO:0000259" key="11">
    <source>
        <dbReference type="PROSITE" id="PS51007"/>
    </source>
</evidence>
<feature type="binding site" description="covalent" evidence="8">
    <location>
        <position position="35"/>
    </location>
    <ligand>
        <name>heme c</name>
        <dbReference type="ChEBI" id="CHEBI:61717"/>
        <label>1</label>
    </ligand>
</feature>
<keyword evidence="6" id="KW-0249">Electron transport</keyword>
<evidence type="ECO:0000256" key="2">
    <source>
        <dbReference type="ARBA" id="ARBA00022448"/>
    </source>
</evidence>
<keyword evidence="10" id="KW-0732">Signal</keyword>
<feature type="chain" id="PRO_5022701263" evidence="10">
    <location>
        <begin position="22"/>
        <end position="212"/>
    </location>
</feature>
<name>A0A5C8ZZR7_9GAMM</name>
<feature type="binding site" description="axial binding residue" evidence="9">
    <location>
        <position position="86"/>
    </location>
    <ligand>
        <name>heme c</name>
        <dbReference type="ChEBI" id="CHEBI:61717"/>
        <label>1</label>
    </ligand>
    <ligandPart>
        <name>Fe</name>
        <dbReference type="ChEBI" id="CHEBI:18248"/>
    </ligandPart>
</feature>
<keyword evidence="7 9" id="KW-0408">Iron</keyword>
<feature type="signal peptide" evidence="10">
    <location>
        <begin position="1"/>
        <end position="21"/>
    </location>
</feature>
<organism evidence="12 13">
    <name type="scientific">Parahaliea maris</name>
    <dbReference type="NCBI Taxonomy" id="2716870"/>
    <lineage>
        <taxon>Bacteria</taxon>
        <taxon>Pseudomonadati</taxon>
        <taxon>Pseudomonadota</taxon>
        <taxon>Gammaproteobacteria</taxon>
        <taxon>Cellvibrionales</taxon>
        <taxon>Halieaceae</taxon>
        <taxon>Parahaliea</taxon>
    </lineage>
</organism>
<evidence type="ECO:0000256" key="5">
    <source>
        <dbReference type="ARBA" id="ARBA00022764"/>
    </source>
</evidence>
<feature type="domain" description="Cytochrome c" evidence="11">
    <location>
        <begin position="120"/>
        <end position="208"/>
    </location>
</feature>
<reference evidence="12 13" key="1">
    <citation type="submission" date="2019-08" db="EMBL/GenBank/DDBJ databases">
        <title>Parahaliea maris sp. nov., isolated from the surface seawater.</title>
        <authorList>
            <person name="Liu Y."/>
        </authorList>
    </citation>
    <scope>NUCLEOTIDE SEQUENCE [LARGE SCALE GENOMIC DNA]</scope>
    <source>
        <strain evidence="12 13">HSLHS9</strain>
    </source>
</reference>
<dbReference type="Pfam" id="PF00034">
    <property type="entry name" value="Cytochrom_C"/>
    <property type="match status" value="2"/>
</dbReference>
<evidence type="ECO:0000256" key="3">
    <source>
        <dbReference type="ARBA" id="ARBA00022617"/>
    </source>
</evidence>
<dbReference type="InterPro" id="IPR024167">
    <property type="entry name" value="Cytochrome_c4-like"/>
</dbReference>
<evidence type="ECO:0000256" key="10">
    <source>
        <dbReference type="SAM" id="SignalP"/>
    </source>
</evidence>
<evidence type="ECO:0000256" key="6">
    <source>
        <dbReference type="ARBA" id="ARBA00022982"/>
    </source>
</evidence>
<feature type="binding site" description="covalent" evidence="8">
    <location>
        <position position="133"/>
    </location>
    <ligand>
        <name>heme c</name>
        <dbReference type="ChEBI" id="CHEBI:61717"/>
        <label>2</label>
    </ligand>
</feature>